<evidence type="ECO:0000313" key="1">
    <source>
        <dbReference type="EMBL" id="MDT0676701.1"/>
    </source>
</evidence>
<dbReference type="Gene3D" id="1.20.1600.10">
    <property type="entry name" value="Outer membrane efflux proteins (OEP)"/>
    <property type="match status" value="1"/>
</dbReference>
<protein>
    <submittedName>
        <fullName evidence="1">Uncharacterized protein</fullName>
    </submittedName>
</protein>
<organism evidence="1 2">
    <name type="scientific">Autumnicola musiva</name>
    <dbReference type="NCBI Taxonomy" id="3075589"/>
    <lineage>
        <taxon>Bacteria</taxon>
        <taxon>Pseudomonadati</taxon>
        <taxon>Bacteroidota</taxon>
        <taxon>Flavobacteriia</taxon>
        <taxon>Flavobacteriales</taxon>
        <taxon>Flavobacteriaceae</taxon>
        <taxon>Autumnicola</taxon>
    </lineage>
</organism>
<proteinExistence type="predicted"/>
<gene>
    <name evidence="1" type="ORF">RM539_08915</name>
</gene>
<dbReference type="SUPFAM" id="SSF56954">
    <property type="entry name" value="Outer membrane efflux proteins (OEP)"/>
    <property type="match status" value="1"/>
</dbReference>
<dbReference type="EMBL" id="JAVRHK010000005">
    <property type="protein sequence ID" value="MDT0676701.1"/>
    <property type="molecule type" value="Genomic_DNA"/>
</dbReference>
<reference evidence="1 2" key="1">
    <citation type="submission" date="2023-09" db="EMBL/GenBank/DDBJ databases">
        <authorList>
            <person name="Rey-Velasco X."/>
        </authorList>
    </citation>
    <scope>NUCLEOTIDE SEQUENCE [LARGE SCALE GENOMIC DNA]</scope>
    <source>
        <strain evidence="1 2">F117</strain>
    </source>
</reference>
<sequence length="40" mass="4565">MEVLLTQRDALESKFDLIETKMHQLNAVVNMYQALGGGWN</sequence>
<accession>A0ABU3D5L5</accession>
<keyword evidence="2" id="KW-1185">Reference proteome</keyword>
<name>A0ABU3D5L5_9FLAO</name>
<evidence type="ECO:0000313" key="2">
    <source>
        <dbReference type="Proteomes" id="UP001262582"/>
    </source>
</evidence>
<dbReference type="Proteomes" id="UP001262582">
    <property type="component" value="Unassembled WGS sequence"/>
</dbReference>
<comment type="caution">
    <text evidence="1">The sequence shown here is derived from an EMBL/GenBank/DDBJ whole genome shotgun (WGS) entry which is preliminary data.</text>
</comment>